<evidence type="ECO:0000313" key="8">
    <source>
        <dbReference type="EMBL" id="SZX76079.1"/>
    </source>
</evidence>
<dbReference type="EMBL" id="FNXT01001248">
    <property type="protein sequence ID" value="SZX76079.1"/>
    <property type="molecule type" value="Genomic_DNA"/>
</dbReference>
<evidence type="ECO:0000256" key="1">
    <source>
        <dbReference type="ARBA" id="ARBA00022723"/>
    </source>
</evidence>
<feature type="transmembrane region" description="Helical" evidence="6">
    <location>
        <begin position="295"/>
        <end position="313"/>
    </location>
</feature>
<dbReference type="InterPro" id="IPR001841">
    <property type="entry name" value="Znf_RING"/>
</dbReference>
<accession>A0A383WG86</accession>
<dbReference type="AlphaFoldDB" id="A0A383WG86"/>
<dbReference type="Pfam" id="PF13920">
    <property type="entry name" value="zf-C3HC4_3"/>
    <property type="match status" value="1"/>
</dbReference>
<evidence type="ECO:0000256" key="2">
    <source>
        <dbReference type="ARBA" id="ARBA00022771"/>
    </source>
</evidence>
<evidence type="ECO:0000256" key="5">
    <source>
        <dbReference type="SAM" id="MobiDB-lite"/>
    </source>
</evidence>
<feature type="transmembrane region" description="Helical" evidence="6">
    <location>
        <begin position="195"/>
        <end position="217"/>
    </location>
</feature>
<evidence type="ECO:0000256" key="3">
    <source>
        <dbReference type="ARBA" id="ARBA00022833"/>
    </source>
</evidence>
<dbReference type="GO" id="GO:0061630">
    <property type="term" value="F:ubiquitin protein ligase activity"/>
    <property type="evidence" value="ECO:0007669"/>
    <property type="project" value="TreeGrafter"/>
</dbReference>
<feature type="transmembrane region" description="Helical" evidence="6">
    <location>
        <begin position="62"/>
        <end position="87"/>
    </location>
</feature>
<keyword evidence="6" id="KW-0812">Transmembrane</keyword>
<dbReference type="Gene3D" id="3.30.40.10">
    <property type="entry name" value="Zinc/RING finger domain, C3HC4 (zinc finger)"/>
    <property type="match status" value="1"/>
</dbReference>
<feature type="region of interest" description="Disordered" evidence="5">
    <location>
        <begin position="454"/>
        <end position="482"/>
    </location>
</feature>
<dbReference type="GO" id="GO:0008270">
    <property type="term" value="F:zinc ion binding"/>
    <property type="evidence" value="ECO:0007669"/>
    <property type="project" value="UniProtKB-KW"/>
</dbReference>
<reference evidence="8 9" key="1">
    <citation type="submission" date="2016-10" db="EMBL/GenBank/DDBJ databases">
        <authorList>
            <person name="Cai Z."/>
        </authorList>
    </citation>
    <scope>NUCLEOTIDE SEQUENCE [LARGE SCALE GENOMIC DNA]</scope>
</reference>
<name>A0A383WG86_TETOB</name>
<protein>
    <recommendedName>
        <fullName evidence="7">RING-type domain-containing protein</fullName>
    </recommendedName>
</protein>
<keyword evidence="2 4" id="KW-0863">Zinc-finger</keyword>
<feature type="transmembrane region" description="Helical" evidence="6">
    <location>
        <begin position="252"/>
        <end position="275"/>
    </location>
</feature>
<keyword evidence="9" id="KW-1185">Reference proteome</keyword>
<evidence type="ECO:0000256" key="4">
    <source>
        <dbReference type="PROSITE-ProRule" id="PRU00175"/>
    </source>
</evidence>
<dbReference type="SUPFAM" id="SSF57850">
    <property type="entry name" value="RING/U-box"/>
    <property type="match status" value="1"/>
</dbReference>
<keyword evidence="6" id="KW-0472">Membrane</keyword>
<dbReference type="PROSITE" id="PS50089">
    <property type="entry name" value="ZF_RING_2"/>
    <property type="match status" value="1"/>
</dbReference>
<evidence type="ECO:0000313" key="9">
    <source>
        <dbReference type="Proteomes" id="UP000256970"/>
    </source>
</evidence>
<feature type="transmembrane region" description="Helical" evidence="6">
    <location>
        <begin position="161"/>
        <end position="183"/>
    </location>
</feature>
<feature type="compositionally biased region" description="Gly residues" evidence="5">
    <location>
        <begin position="608"/>
        <end position="622"/>
    </location>
</feature>
<evidence type="ECO:0000259" key="7">
    <source>
        <dbReference type="PROSITE" id="PS50089"/>
    </source>
</evidence>
<keyword evidence="1" id="KW-0479">Metal-binding</keyword>
<dbReference type="PANTHER" id="PTHR46858:SF5">
    <property type="entry name" value="E3 UBIQUITIN-PROTEIN LIGASE APD1-RELATED"/>
    <property type="match status" value="1"/>
</dbReference>
<keyword evidence="6" id="KW-1133">Transmembrane helix</keyword>
<proteinExistence type="predicted"/>
<feature type="compositionally biased region" description="Low complexity" evidence="5">
    <location>
        <begin position="454"/>
        <end position="469"/>
    </location>
</feature>
<organism evidence="8 9">
    <name type="scientific">Tetradesmus obliquus</name>
    <name type="common">Green alga</name>
    <name type="synonym">Acutodesmus obliquus</name>
    <dbReference type="NCBI Taxonomy" id="3088"/>
    <lineage>
        <taxon>Eukaryota</taxon>
        <taxon>Viridiplantae</taxon>
        <taxon>Chlorophyta</taxon>
        <taxon>core chlorophytes</taxon>
        <taxon>Chlorophyceae</taxon>
        <taxon>CS clade</taxon>
        <taxon>Sphaeropleales</taxon>
        <taxon>Scenedesmaceae</taxon>
        <taxon>Tetradesmus</taxon>
    </lineage>
</organism>
<feature type="transmembrane region" description="Helical" evidence="6">
    <location>
        <begin position="223"/>
        <end position="245"/>
    </location>
</feature>
<dbReference type="PANTHER" id="PTHR46858">
    <property type="entry name" value="OS05G0521000 PROTEIN"/>
    <property type="match status" value="1"/>
</dbReference>
<feature type="region of interest" description="Disordered" evidence="5">
    <location>
        <begin position="600"/>
        <end position="622"/>
    </location>
</feature>
<feature type="transmembrane region" description="Helical" evidence="6">
    <location>
        <begin position="29"/>
        <end position="56"/>
    </location>
</feature>
<evidence type="ECO:0000256" key="6">
    <source>
        <dbReference type="SAM" id="Phobius"/>
    </source>
</evidence>
<gene>
    <name evidence="8" type="ORF">BQ4739_LOCUS16442</name>
</gene>
<dbReference type="SMART" id="SM00184">
    <property type="entry name" value="RING"/>
    <property type="match status" value="1"/>
</dbReference>
<sequence length="622" mass="66838">MSTMAQRSSGLAGVDGGENLILTPSKLRLYSYVFGPYVTSLWLPNSIFAALLLWKIAYAAPLAWWTVFLPLWIGHGGHLLLVLSVLLNADKLVEQQLGPAPPARASPGMVLQYSTMMAERRASLLVDNISSLVEGLAGVAVKSVVCKALTEGKLGYDSFSWRLLMLPVWIAWFITFVMSLFKPRRERTMGSMRDLLFICLLFISLKLDGVAAYTWSVVFLIPWMWFGALFLGAIVTACVIVVAYACMDMRELALPGGFLLLLLSAAAQLPFFIYLRSYLEGDTSITLQQILIPQIASWFAMWVSGLIICYGLFKKEQLRARLAAAGQVWTAHESAARELMSLELEDMRVAVDKMSDEELAQVAMRMMAGKAQPQQLLRVGSTLYRRALSFSAGSPKGTMSVIRRLDGDGTAQLGELMGAAAMEEGRPWPDLPSQAGDEHGAVCVSVQLRPRQQAGPAAASAAAVPAGGADTSVDKQQQEQQQTNADVTVEVAAAAGEQTVNHVDSSKAAADAAAPAAAALRLASPCGDADDGLCTICYDNHASCVFMECGHGGYCWRCAHLLFARPPSECPVCRQPIQQVVELEDPAGGQVGVPVRVKAHASTRSSSGAGGAKGSGGGWFKR</sequence>
<keyword evidence="3" id="KW-0862">Zinc</keyword>
<feature type="domain" description="RING-type" evidence="7">
    <location>
        <begin position="534"/>
        <end position="574"/>
    </location>
</feature>
<dbReference type="InterPro" id="IPR013083">
    <property type="entry name" value="Znf_RING/FYVE/PHD"/>
</dbReference>
<dbReference type="GO" id="GO:0016567">
    <property type="term" value="P:protein ubiquitination"/>
    <property type="evidence" value="ECO:0007669"/>
    <property type="project" value="TreeGrafter"/>
</dbReference>
<dbReference type="Proteomes" id="UP000256970">
    <property type="component" value="Unassembled WGS sequence"/>
</dbReference>